<name>A0A1D1VSD5_RAMVA</name>
<sequence>MFFVCLSVVDLVVCDVYSSGCRWIKRPHLGAAEARFTMVRDARNLKATPVDNYRRKIGNHDKKSAQKDIKIQKRTTDKHRNFSSSVKESWMTVASVLGVFILASGALYGLLLKTPGA</sequence>
<feature type="chain" id="PRO_5008898787" description="Triple QxxK/R motif-containing protein" evidence="2">
    <location>
        <begin position="19"/>
        <end position="117"/>
    </location>
</feature>
<gene>
    <name evidence="3" type="primary">RvY_14747-1</name>
    <name evidence="3" type="synonym">RvY_14747.1</name>
    <name evidence="3" type="ORF">RvY_14747</name>
</gene>
<accession>A0A1D1VSD5</accession>
<evidence type="ECO:0000256" key="1">
    <source>
        <dbReference type="SAM" id="Phobius"/>
    </source>
</evidence>
<feature type="signal peptide" evidence="2">
    <location>
        <begin position="1"/>
        <end position="18"/>
    </location>
</feature>
<dbReference type="Proteomes" id="UP000186922">
    <property type="component" value="Unassembled WGS sequence"/>
</dbReference>
<evidence type="ECO:0000313" key="3">
    <source>
        <dbReference type="EMBL" id="GAV04477.1"/>
    </source>
</evidence>
<keyword evidence="2" id="KW-0732">Signal</keyword>
<evidence type="ECO:0000256" key="2">
    <source>
        <dbReference type="SAM" id="SignalP"/>
    </source>
</evidence>
<reference evidence="3 4" key="1">
    <citation type="journal article" date="2016" name="Nat. Commun.">
        <title>Extremotolerant tardigrade genome and improved radiotolerance of human cultured cells by tardigrade-unique protein.</title>
        <authorList>
            <person name="Hashimoto T."/>
            <person name="Horikawa D.D."/>
            <person name="Saito Y."/>
            <person name="Kuwahara H."/>
            <person name="Kozuka-Hata H."/>
            <person name="Shin-I T."/>
            <person name="Minakuchi Y."/>
            <person name="Ohishi K."/>
            <person name="Motoyama A."/>
            <person name="Aizu T."/>
            <person name="Enomoto A."/>
            <person name="Kondo K."/>
            <person name="Tanaka S."/>
            <person name="Hara Y."/>
            <person name="Koshikawa S."/>
            <person name="Sagara H."/>
            <person name="Miura T."/>
            <person name="Yokobori S."/>
            <person name="Miyagawa K."/>
            <person name="Suzuki Y."/>
            <person name="Kubo T."/>
            <person name="Oyama M."/>
            <person name="Kohara Y."/>
            <person name="Fujiyama A."/>
            <person name="Arakawa K."/>
            <person name="Katayama T."/>
            <person name="Toyoda A."/>
            <person name="Kunieda T."/>
        </authorList>
    </citation>
    <scope>NUCLEOTIDE SEQUENCE [LARGE SCALE GENOMIC DNA]</scope>
    <source>
        <strain evidence="3 4">YOKOZUNA-1</strain>
    </source>
</reference>
<proteinExistence type="predicted"/>
<keyword evidence="4" id="KW-1185">Reference proteome</keyword>
<keyword evidence="1" id="KW-0472">Membrane</keyword>
<protein>
    <recommendedName>
        <fullName evidence="5">Triple QxxK/R motif-containing protein</fullName>
    </recommendedName>
</protein>
<organism evidence="3 4">
    <name type="scientific">Ramazzottius varieornatus</name>
    <name type="common">Water bear</name>
    <name type="synonym">Tardigrade</name>
    <dbReference type="NCBI Taxonomy" id="947166"/>
    <lineage>
        <taxon>Eukaryota</taxon>
        <taxon>Metazoa</taxon>
        <taxon>Ecdysozoa</taxon>
        <taxon>Tardigrada</taxon>
        <taxon>Eutardigrada</taxon>
        <taxon>Parachela</taxon>
        <taxon>Hypsibioidea</taxon>
        <taxon>Ramazzottiidae</taxon>
        <taxon>Ramazzottius</taxon>
    </lineage>
</organism>
<dbReference type="AlphaFoldDB" id="A0A1D1VSD5"/>
<dbReference type="EMBL" id="BDGG01000011">
    <property type="protein sequence ID" value="GAV04477.1"/>
    <property type="molecule type" value="Genomic_DNA"/>
</dbReference>
<keyword evidence="1" id="KW-0812">Transmembrane</keyword>
<evidence type="ECO:0008006" key="5">
    <source>
        <dbReference type="Google" id="ProtNLM"/>
    </source>
</evidence>
<feature type="transmembrane region" description="Helical" evidence="1">
    <location>
        <begin position="90"/>
        <end position="111"/>
    </location>
</feature>
<comment type="caution">
    <text evidence="3">The sequence shown here is derived from an EMBL/GenBank/DDBJ whole genome shotgun (WGS) entry which is preliminary data.</text>
</comment>
<evidence type="ECO:0000313" key="4">
    <source>
        <dbReference type="Proteomes" id="UP000186922"/>
    </source>
</evidence>
<keyword evidence="1" id="KW-1133">Transmembrane helix</keyword>